<dbReference type="EMBL" id="CM042017">
    <property type="protein sequence ID" value="KAI3690976.1"/>
    <property type="molecule type" value="Genomic_DNA"/>
</dbReference>
<reference evidence="1 2" key="2">
    <citation type="journal article" date="2022" name="Mol. Ecol. Resour.">
        <title>The genomes of chicory, endive, great burdock and yacon provide insights into Asteraceae paleo-polyploidization history and plant inulin production.</title>
        <authorList>
            <person name="Fan W."/>
            <person name="Wang S."/>
            <person name="Wang H."/>
            <person name="Wang A."/>
            <person name="Jiang F."/>
            <person name="Liu H."/>
            <person name="Zhao H."/>
            <person name="Xu D."/>
            <person name="Zhang Y."/>
        </authorList>
    </citation>
    <scope>NUCLEOTIDE SEQUENCE [LARGE SCALE GENOMIC DNA]</scope>
    <source>
        <strain evidence="2">cv. Punajuju</strain>
        <tissue evidence="1">Leaves</tissue>
    </source>
</reference>
<proteinExistence type="predicted"/>
<comment type="caution">
    <text evidence="1">The sequence shown here is derived from an EMBL/GenBank/DDBJ whole genome shotgun (WGS) entry which is preliminary data.</text>
</comment>
<dbReference type="Proteomes" id="UP001055811">
    <property type="component" value="Linkage Group LG09"/>
</dbReference>
<protein>
    <submittedName>
        <fullName evidence="1">Uncharacterized protein</fullName>
    </submittedName>
</protein>
<evidence type="ECO:0000313" key="2">
    <source>
        <dbReference type="Proteomes" id="UP001055811"/>
    </source>
</evidence>
<organism evidence="1 2">
    <name type="scientific">Cichorium intybus</name>
    <name type="common">Chicory</name>
    <dbReference type="NCBI Taxonomy" id="13427"/>
    <lineage>
        <taxon>Eukaryota</taxon>
        <taxon>Viridiplantae</taxon>
        <taxon>Streptophyta</taxon>
        <taxon>Embryophyta</taxon>
        <taxon>Tracheophyta</taxon>
        <taxon>Spermatophyta</taxon>
        <taxon>Magnoliopsida</taxon>
        <taxon>eudicotyledons</taxon>
        <taxon>Gunneridae</taxon>
        <taxon>Pentapetalae</taxon>
        <taxon>asterids</taxon>
        <taxon>campanulids</taxon>
        <taxon>Asterales</taxon>
        <taxon>Asteraceae</taxon>
        <taxon>Cichorioideae</taxon>
        <taxon>Cichorieae</taxon>
        <taxon>Cichoriinae</taxon>
        <taxon>Cichorium</taxon>
    </lineage>
</organism>
<keyword evidence="2" id="KW-1185">Reference proteome</keyword>
<sequence>MIPLYKHIANLAGNKTLVLPVPAFNVINGGSHAGNKLAMQQFLILPVGASSFNKAMKMGVEVYRNLKSVIKKKYGQDATNFGDEGGFAPNIQNHLHPHRFPLKPPSPTTTSKYFVAAFLPTGKLLSNFTITDIVNQSLNWQHQLCKNPQPNPDIKTFFIDHTSHGPFQPVVSPSDGWMANANLSMPHAGVPAGPAGPPALVQPSFTAAFFKHPRTRPGGGPGLEYHMAESEHLLKRARVGPSDENRVSFITSESTTGCGNMLAINSLDYYPINPLNFSDFQLSNPINTTIFTHISLQQYHSSSYIFLFFQRLLIMAVVTVELEVTSSLPAPKLFKVFNDFDTIAAKVEPETYKAVNTIQGDGGVGTIKSITYGDGVPFTSSKHKVDAVDANNFSYSYTLFEGDVLMGIVDSASHHVKFVPSADGGSVYKHTVVFNCKGDNKVPEDTINLMKEGLKRSFKGFEAYAIAHPEAY</sequence>
<name>A0ACB8Z0I6_CICIN</name>
<accession>A0ACB8Z0I6</accession>
<reference evidence="2" key="1">
    <citation type="journal article" date="2022" name="Mol. Ecol. Resour.">
        <title>The genomes of chicory, endive, great burdock and yacon provide insights into Asteraceae palaeo-polyploidization history and plant inulin production.</title>
        <authorList>
            <person name="Fan W."/>
            <person name="Wang S."/>
            <person name="Wang H."/>
            <person name="Wang A."/>
            <person name="Jiang F."/>
            <person name="Liu H."/>
            <person name="Zhao H."/>
            <person name="Xu D."/>
            <person name="Zhang Y."/>
        </authorList>
    </citation>
    <scope>NUCLEOTIDE SEQUENCE [LARGE SCALE GENOMIC DNA]</scope>
    <source>
        <strain evidence="2">cv. Punajuju</strain>
    </source>
</reference>
<gene>
    <name evidence="1" type="ORF">L2E82_49189</name>
</gene>
<evidence type="ECO:0000313" key="1">
    <source>
        <dbReference type="EMBL" id="KAI3690976.1"/>
    </source>
</evidence>